<accession>A0ABP3TEP7</accession>
<dbReference type="InterPro" id="IPR007454">
    <property type="entry name" value="UPF0250_YbeD-like"/>
</dbReference>
<dbReference type="PANTHER" id="PTHR38036:SF1">
    <property type="entry name" value="UPF0250 PROTEIN YBED"/>
    <property type="match status" value="1"/>
</dbReference>
<dbReference type="Proteomes" id="UP001499915">
    <property type="component" value="Unassembled WGS sequence"/>
</dbReference>
<dbReference type="InterPro" id="IPR027471">
    <property type="entry name" value="YbeD-like_sf"/>
</dbReference>
<evidence type="ECO:0000313" key="4">
    <source>
        <dbReference type="Proteomes" id="UP001499915"/>
    </source>
</evidence>
<dbReference type="Pfam" id="PF04359">
    <property type="entry name" value="DUF493"/>
    <property type="match status" value="1"/>
</dbReference>
<organism evidence="3 4">
    <name type="scientific">Marinobacterium maritimum</name>
    <dbReference type="NCBI Taxonomy" id="500162"/>
    <lineage>
        <taxon>Bacteria</taxon>
        <taxon>Pseudomonadati</taxon>
        <taxon>Pseudomonadota</taxon>
        <taxon>Gammaproteobacteria</taxon>
        <taxon>Oceanospirillales</taxon>
        <taxon>Oceanospirillaceae</taxon>
        <taxon>Marinobacterium</taxon>
    </lineage>
</organism>
<comment type="similarity">
    <text evidence="1 2">Belongs to the UPF0250 family.</text>
</comment>
<name>A0ABP3TEP7_9GAMM</name>
<evidence type="ECO:0000313" key="3">
    <source>
        <dbReference type="EMBL" id="GAA0696075.1"/>
    </source>
</evidence>
<evidence type="ECO:0000256" key="1">
    <source>
        <dbReference type="ARBA" id="ARBA00008460"/>
    </source>
</evidence>
<evidence type="ECO:0000256" key="2">
    <source>
        <dbReference type="HAMAP-Rule" id="MF_00659"/>
    </source>
</evidence>
<proteinExistence type="inferred from homology"/>
<dbReference type="EMBL" id="BAAAET010000003">
    <property type="protein sequence ID" value="GAA0696075.1"/>
    <property type="molecule type" value="Genomic_DNA"/>
</dbReference>
<comment type="caution">
    <text evidence="3">The sequence shown here is derived from an EMBL/GenBank/DDBJ whole genome shotgun (WGS) entry which is preliminary data.</text>
</comment>
<dbReference type="HAMAP" id="MF_00659">
    <property type="entry name" value="UPF0250"/>
    <property type="match status" value="1"/>
</dbReference>
<protein>
    <recommendedName>
        <fullName evidence="2">UPF0250 protein GCM10009104_25010</fullName>
    </recommendedName>
</protein>
<dbReference type="Gene3D" id="3.30.70.260">
    <property type="match status" value="1"/>
</dbReference>
<reference evidence="4" key="1">
    <citation type="journal article" date="2019" name="Int. J. Syst. Evol. Microbiol.">
        <title>The Global Catalogue of Microorganisms (GCM) 10K type strain sequencing project: providing services to taxonomists for standard genome sequencing and annotation.</title>
        <authorList>
            <consortium name="The Broad Institute Genomics Platform"/>
            <consortium name="The Broad Institute Genome Sequencing Center for Infectious Disease"/>
            <person name="Wu L."/>
            <person name="Ma J."/>
        </authorList>
    </citation>
    <scope>NUCLEOTIDE SEQUENCE [LARGE SCALE GENOMIC DNA]</scope>
    <source>
        <strain evidence="4">JCM 15134</strain>
    </source>
</reference>
<gene>
    <name evidence="3" type="ORF">GCM10009104_25010</name>
</gene>
<dbReference type="RefSeq" id="WP_343806428.1">
    <property type="nucleotide sequence ID" value="NZ_BAAAET010000003.1"/>
</dbReference>
<keyword evidence="4" id="KW-1185">Reference proteome</keyword>
<dbReference type="PANTHER" id="PTHR38036">
    <property type="entry name" value="UPF0250 PROTEIN YBED"/>
    <property type="match status" value="1"/>
</dbReference>
<dbReference type="SUPFAM" id="SSF117991">
    <property type="entry name" value="YbeD/HP0495-like"/>
    <property type="match status" value="1"/>
</dbReference>
<sequence>MSTETEAPKIEFPHPDYPIKVIGDNQSDFKGMVIEIVQVHAPDLDIEQVVVQESGKGNYSSVRLKITATSEQQLVNLHEDLKATGRVKMVL</sequence>